<dbReference type="EMBL" id="MU857714">
    <property type="protein sequence ID" value="KAK4245037.1"/>
    <property type="molecule type" value="Genomic_DNA"/>
</dbReference>
<dbReference type="Pfam" id="PF05181">
    <property type="entry name" value="XPA_C"/>
    <property type="match status" value="1"/>
</dbReference>
<dbReference type="InterPro" id="IPR012098">
    <property type="entry name" value="SND3_fun"/>
</dbReference>
<dbReference type="GO" id="GO:0000715">
    <property type="term" value="P:nucleotide-excision repair, DNA damage recognition"/>
    <property type="evidence" value="ECO:0007669"/>
    <property type="project" value="TreeGrafter"/>
</dbReference>
<dbReference type="SUPFAM" id="SSF46955">
    <property type="entry name" value="Putative DNA-binding domain"/>
    <property type="match status" value="1"/>
</dbReference>
<dbReference type="GO" id="GO:0005783">
    <property type="term" value="C:endoplasmic reticulum"/>
    <property type="evidence" value="ECO:0007669"/>
    <property type="project" value="InterPro"/>
</dbReference>
<keyword evidence="7" id="KW-0238">DNA-binding</keyword>
<keyword evidence="4" id="KW-0227">DNA damage</keyword>
<feature type="region of interest" description="Disordered" evidence="12">
    <location>
        <begin position="209"/>
        <end position="245"/>
    </location>
</feature>
<feature type="compositionally biased region" description="Polar residues" evidence="12">
    <location>
        <begin position="309"/>
        <end position="321"/>
    </location>
</feature>
<feature type="domain" description="XPA C-terminal" evidence="13">
    <location>
        <begin position="448"/>
        <end position="498"/>
    </location>
</feature>
<feature type="region of interest" description="Disordered" evidence="12">
    <location>
        <begin position="348"/>
        <end position="374"/>
    </location>
</feature>
<keyword evidence="3" id="KW-0479">Metal-binding</keyword>
<proteinExistence type="inferred from homology"/>
<evidence type="ECO:0000256" key="9">
    <source>
        <dbReference type="ARBA" id="ARBA00023242"/>
    </source>
</evidence>
<dbReference type="InterPro" id="IPR022656">
    <property type="entry name" value="XPA_C"/>
</dbReference>
<keyword evidence="5" id="KW-0863">Zinc-finger</keyword>
<keyword evidence="9" id="KW-0539">Nucleus</keyword>
<dbReference type="PANTHER" id="PTHR10142:SF0">
    <property type="entry name" value="DNA REPAIR PROTEIN COMPLEMENTING XP-A CELLS"/>
    <property type="match status" value="1"/>
</dbReference>
<protein>
    <recommendedName>
        <fullName evidence="10">DNA repair protein RAD14</fullName>
    </recommendedName>
</protein>
<dbReference type="InterPro" id="IPR000465">
    <property type="entry name" value="XPA/RAD14"/>
</dbReference>
<feature type="region of interest" description="Disordered" evidence="12">
    <location>
        <begin position="281"/>
        <end position="325"/>
    </location>
</feature>
<dbReference type="GO" id="GO:0003684">
    <property type="term" value="F:damaged DNA binding"/>
    <property type="evidence" value="ECO:0007669"/>
    <property type="project" value="InterPro"/>
</dbReference>
<dbReference type="GO" id="GO:0045047">
    <property type="term" value="P:protein targeting to ER"/>
    <property type="evidence" value="ECO:0007669"/>
    <property type="project" value="InterPro"/>
</dbReference>
<evidence type="ECO:0000256" key="5">
    <source>
        <dbReference type="ARBA" id="ARBA00022771"/>
    </source>
</evidence>
<evidence type="ECO:0000259" key="13">
    <source>
        <dbReference type="Pfam" id="PF05181"/>
    </source>
</evidence>
<name>A0AAN7CPG4_9PEZI</name>
<gene>
    <name evidence="14" type="ORF">C7999DRAFT_43393</name>
</gene>
<evidence type="ECO:0000256" key="1">
    <source>
        <dbReference type="ARBA" id="ARBA00004123"/>
    </source>
</evidence>
<evidence type="ECO:0000313" key="14">
    <source>
        <dbReference type="EMBL" id="KAK4245037.1"/>
    </source>
</evidence>
<feature type="compositionally biased region" description="Basic and acidic residues" evidence="12">
    <location>
        <begin position="236"/>
        <end position="245"/>
    </location>
</feature>
<keyword evidence="6" id="KW-0862">Zinc</keyword>
<evidence type="ECO:0000256" key="7">
    <source>
        <dbReference type="ARBA" id="ARBA00023125"/>
    </source>
</evidence>
<dbReference type="InterPro" id="IPR037129">
    <property type="entry name" value="XPA_sf"/>
</dbReference>
<evidence type="ECO:0000256" key="4">
    <source>
        <dbReference type="ARBA" id="ARBA00022763"/>
    </source>
</evidence>
<comment type="similarity">
    <text evidence="2">Belongs to the XPA family.</text>
</comment>
<feature type="compositionally biased region" description="Low complexity" evidence="12">
    <location>
        <begin position="217"/>
        <end position="230"/>
    </location>
</feature>
<dbReference type="CDD" id="cd21077">
    <property type="entry name" value="DBD_Rad14"/>
    <property type="match status" value="1"/>
</dbReference>
<dbReference type="GO" id="GO:1901255">
    <property type="term" value="P:nucleotide-excision repair involved in interstrand cross-link repair"/>
    <property type="evidence" value="ECO:0007669"/>
    <property type="project" value="TreeGrafter"/>
</dbReference>
<organism evidence="14 15">
    <name type="scientific">Corynascus novoguineensis</name>
    <dbReference type="NCBI Taxonomy" id="1126955"/>
    <lineage>
        <taxon>Eukaryota</taxon>
        <taxon>Fungi</taxon>
        <taxon>Dikarya</taxon>
        <taxon>Ascomycota</taxon>
        <taxon>Pezizomycotina</taxon>
        <taxon>Sordariomycetes</taxon>
        <taxon>Sordariomycetidae</taxon>
        <taxon>Sordariales</taxon>
        <taxon>Chaetomiaceae</taxon>
        <taxon>Corynascus</taxon>
    </lineage>
</organism>
<evidence type="ECO:0000256" key="3">
    <source>
        <dbReference type="ARBA" id="ARBA00022723"/>
    </source>
</evidence>
<sequence>MAGLSPQVTNLVIILGMMQVAKRVPFDDPNVLNICRALYVASNLIILSIYLYIKAVIDKKKDMTTLKYVEPAPMGSSEEGKLVTTTVHAYDLGQLKNLMRSQGMGVLMMGVMHLYFKYTNPLLIQSIIPLKGALESNLTKIHVWGQPAVGDLKRPFKQAAGFMSGLQSGPAQADKKAVEAAERAGRGGVKEDISFLHKPCASARKVHFAMDRPGTPPQSQSQSGSRRLSTPPTPEVTRRVEESRLRAKAIRDQREAVHRSAQPVPAEYRTTSGYVAAGDIQLTGPAGKKRPYTSISRAEVPATNRDARTTSSKDGGASTESSDLRPMSRKFTKYVDYNFSAMTDTKGGFLSTEDDPWNKSMSTGAPSHPSGAEQKPAHMTAAEWERMQLIRKLQRNKSGPFEPSLSVLADEKTKKRCRECRTVEIDFVWEEVFGCAVCNTCKEKYPEKYSLLTKTECKEDYLLTDPELRDAELLPHLSKPNPHKSHWHDMMLFLRYQVEDYAFNHKWGSPEALDAEFEKREAEKKRRKEAKFKEKLLDLKRKTRTDAFRRNNAKPGSSGTGVMGGLGKATKFGDAVGGSGKHVHEWGRTVENEEGMTVKTCLTCNMEVEELEL</sequence>
<dbReference type="GO" id="GO:0000110">
    <property type="term" value="C:nucleotide-excision repair factor 1 complex"/>
    <property type="evidence" value="ECO:0007669"/>
    <property type="project" value="TreeGrafter"/>
</dbReference>
<dbReference type="FunFam" id="3.90.530.10:FF:000003">
    <property type="entry name" value="Dna repair rad14 protein"/>
    <property type="match status" value="1"/>
</dbReference>
<keyword evidence="11" id="KW-0175">Coiled coil</keyword>
<keyword evidence="8" id="KW-0234">DNA repair</keyword>
<dbReference type="InterPro" id="IPR009061">
    <property type="entry name" value="DNA-bd_dom_put_sf"/>
</dbReference>
<evidence type="ECO:0000256" key="11">
    <source>
        <dbReference type="SAM" id="Coils"/>
    </source>
</evidence>
<evidence type="ECO:0000256" key="12">
    <source>
        <dbReference type="SAM" id="MobiDB-lite"/>
    </source>
</evidence>
<evidence type="ECO:0000256" key="10">
    <source>
        <dbReference type="ARBA" id="ARBA00072989"/>
    </source>
</evidence>
<dbReference type="NCBIfam" id="TIGR00598">
    <property type="entry name" value="rad14"/>
    <property type="match status" value="1"/>
</dbReference>
<dbReference type="PROSITE" id="PS00753">
    <property type="entry name" value="XPA_2"/>
    <property type="match status" value="1"/>
</dbReference>
<evidence type="ECO:0000256" key="8">
    <source>
        <dbReference type="ARBA" id="ARBA00023204"/>
    </source>
</evidence>
<dbReference type="Proteomes" id="UP001303647">
    <property type="component" value="Unassembled WGS sequence"/>
</dbReference>
<dbReference type="Gene3D" id="3.90.530.10">
    <property type="entry name" value="XPA C-terminal domain"/>
    <property type="match status" value="1"/>
</dbReference>
<keyword evidence="15" id="KW-1185">Reference proteome</keyword>
<dbReference type="GO" id="GO:0006284">
    <property type="term" value="P:base-excision repair"/>
    <property type="evidence" value="ECO:0007669"/>
    <property type="project" value="TreeGrafter"/>
</dbReference>
<evidence type="ECO:0000313" key="15">
    <source>
        <dbReference type="Proteomes" id="UP001303647"/>
    </source>
</evidence>
<comment type="subcellular location">
    <subcellularLocation>
        <location evidence="1">Nucleus</location>
    </subcellularLocation>
</comment>
<dbReference type="AlphaFoldDB" id="A0AAN7CPG4"/>
<dbReference type="PANTHER" id="PTHR10142">
    <property type="entry name" value="DNA REPAIR PROTEIN COMPLEMENTING XP-A CELLS"/>
    <property type="match status" value="1"/>
</dbReference>
<comment type="caution">
    <text evidence="14">The sequence shown here is derived from an EMBL/GenBank/DDBJ whole genome shotgun (WGS) entry which is preliminary data.</text>
</comment>
<reference evidence="14" key="2">
    <citation type="submission" date="2023-05" db="EMBL/GenBank/DDBJ databases">
        <authorList>
            <consortium name="Lawrence Berkeley National Laboratory"/>
            <person name="Steindorff A."/>
            <person name="Hensen N."/>
            <person name="Bonometti L."/>
            <person name="Westerberg I."/>
            <person name="Brannstrom I.O."/>
            <person name="Guillou S."/>
            <person name="Cros-Aarteil S."/>
            <person name="Calhoun S."/>
            <person name="Haridas S."/>
            <person name="Kuo A."/>
            <person name="Mondo S."/>
            <person name="Pangilinan J."/>
            <person name="Riley R."/>
            <person name="Labutti K."/>
            <person name="Andreopoulos B."/>
            <person name="Lipzen A."/>
            <person name="Chen C."/>
            <person name="Yanf M."/>
            <person name="Daum C."/>
            <person name="Ng V."/>
            <person name="Clum A."/>
            <person name="Ohm R."/>
            <person name="Martin F."/>
            <person name="Silar P."/>
            <person name="Natvig D."/>
            <person name="Lalanne C."/>
            <person name="Gautier V."/>
            <person name="Ament-Velasquez S.L."/>
            <person name="Kruys A."/>
            <person name="Hutchinson M.I."/>
            <person name="Powell A.J."/>
            <person name="Barry K."/>
            <person name="Miller A.N."/>
            <person name="Grigoriev I.V."/>
            <person name="Debuchy R."/>
            <person name="Gladieux P."/>
            <person name="Thoren M.H."/>
            <person name="Johannesson H."/>
        </authorList>
    </citation>
    <scope>NUCLEOTIDE SEQUENCE</scope>
    <source>
        <strain evidence="14">CBS 359.72</strain>
    </source>
</reference>
<feature type="coiled-coil region" evidence="11">
    <location>
        <begin position="515"/>
        <end position="542"/>
    </location>
</feature>
<evidence type="ECO:0000256" key="2">
    <source>
        <dbReference type="ARBA" id="ARBA00005548"/>
    </source>
</evidence>
<dbReference type="Pfam" id="PF10032">
    <property type="entry name" value="Pho88"/>
    <property type="match status" value="1"/>
</dbReference>
<dbReference type="GO" id="GO:0070914">
    <property type="term" value="P:UV-damage excision repair"/>
    <property type="evidence" value="ECO:0007669"/>
    <property type="project" value="TreeGrafter"/>
</dbReference>
<evidence type="ECO:0000256" key="6">
    <source>
        <dbReference type="ARBA" id="ARBA00022833"/>
    </source>
</evidence>
<dbReference type="InterPro" id="IPR022658">
    <property type="entry name" value="XPA_CS"/>
</dbReference>
<accession>A0AAN7CPG4</accession>
<reference evidence="14" key="1">
    <citation type="journal article" date="2023" name="Mol. Phylogenet. Evol.">
        <title>Genome-scale phylogeny and comparative genomics of the fungal order Sordariales.</title>
        <authorList>
            <person name="Hensen N."/>
            <person name="Bonometti L."/>
            <person name="Westerberg I."/>
            <person name="Brannstrom I.O."/>
            <person name="Guillou S."/>
            <person name="Cros-Aarteil S."/>
            <person name="Calhoun S."/>
            <person name="Haridas S."/>
            <person name="Kuo A."/>
            <person name="Mondo S."/>
            <person name="Pangilinan J."/>
            <person name="Riley R."/>
            <person name="LaButti K."/>
            <person name="Andreopoulos B."/>
            <person name="Lipzen A."/>
            <person name="Chen C."/>
            <person name="Yan M."/>
            <person name="Daum C."/>
            <person name="Ng V."/>
            <person name="Clum A."/>
            <person name="Steindorff A."/>
            <person name="Ohm R.A."/>
            <person name="Martin F."/>
            <person name="Silar P."/>
            <person name="Natvig D.O."/>
            <person name="Lalanne C."/>
            <person name="Gautier V."/>
            <person name="Ament-Velasquez S.L."/>
            <person name="Kruys A."/>
            <person name="Hutchinson M.I."/>
            <person name="Powell A.J."/>
            <person name="Barry K."/>
            <person name="Miller A.N."/>
            <person name="Grigoriev I.V."/>
            <person name="Debuchy R."/>
            <person name="Gladieux P."/>
            <person name="Hiltunen Thoren M."/>
            <person name="Johannesson H."/>
        </authorList>
    </citation>
    <scope>NUCLEOTIDE SEQUENCE</scope>
    <source>
        <strain evidence="14">CBS 359.72</strain>
    </source>
</reference>
<dbReference type="GO" id="GO:0008270">
    <property type="term" value="F:zinc ion binding"/>
    <property type="evidence" value="ECO:0007669"/>
    <property type="project" value="UniProtKB-KW"/>
</dbReference>